<feature type="region of interest" description="Disordered" evidence="1">
    <location>
        <begin position="116"/>
        <end position="136"/>
    </location>
</feature>
<accession>A0A0E0LCX6</accession>
<organism evidence="2">
    <name type="scientific">Oryza punctata</name>
    <name type="common">Red rice</name>
    <dbReference type="NCBI Taxonomy" id="4537"/>
    <lineage>
        <taxon>Eukaryota</taxon>
        <taxon>Viridiplantae</taxon>
        <taxon>Streptophyta</taxon>
        <taxon>Embryophyta</taxon>
        <taxon>Tracheophyta</taxon>
        <taxon>Spermatophyta</taxon>
        <taxon>Magnoliopsida</taxon>
        <taxon>Liliopsida</taxon>
        <taxon>Poales</taxon>
        <taxon>Poaceae</taxon>
        <taxon>BOP clade</taxon>
        <taxon>Oryzoideae</taxon>
        <taxon>Oryzeae</taxon>
        <taxon>Oryzinae</taxon>
        <taxon>Oryza</taxon>
    </lineage>
</organism>
<proteinExistence type="predicted"/>
<dbReference type="EnsemblPlants" id="OPUNC06G17490.1">
    <property type="protein sequence ID" value="OPUNC06G17490.1"/>
    <property type="gene ID" value="OPUNC06G17490"/>
</dbReference>
<dbReference type="HOGENOM" id="CLU_1878796_0_0_1"/>
<dbReference type="OMA" id="ESQRQCH"/>
<sequence length="136" mass="15061">MVVTSIPDKIKGKIESQRQCHNPTKKDKEEAQVVVRSGQLVPYIADSNSDSDYLDGDSCSSEEDEETNEIMESFKEFQKKLKDGQVADLDDVFSGERGSQRSEKALPSPKSVHAITALASEGPPRKKLQVRRPIVA</sequence>
<protein>
    <submittedName>
        <fullName evidence="2">Uncharacterized protein</fullName>
    </submittedName>
</protein>
<feature type="region of interest" description="Disordered" evidence="1">
    <location>
        <begin position="45"/>
        <end position="70"/>
    </location>
</feature>
<dbReference type="STRING" id="4537.A0A0E0LCX6"/>
<feature type="region of interest" description="Disordered" evidence="1">
    <location>
        <begin position="92"/>
        <end position="111"/>
    </location>
</feature>
<keyword evidence="3" id="KW-1185">Reference proteome</keyword>
<dbReference type="Gramene" id="OPUNC06G17490.1">
    <property type="protein sequence ID" value="OPUNC06G17490.1"/>
    <property type="gene ID" value="OPUNC06G17490"/>
</dbReference>
<evidence type="ECO:0000313" key="3">
    <source>
        <dbReference type="Proteomes" id="UP000026962"/>
    </source>
</evidence>
<feature type="compositionally biased region" description="Acidic residues" evidence="1">
    <location>
        <begin position="52"/>
        <end position="69"/>
    </location>
</feature>
<reference evidence="2" key="2">
    <citation type="submission" date="2018-05" db="EMBL/GenBank/DDBJ databases">
        <title>OpunRS2 (Oryza punctata Reference Sequence Version 2).</title>
        <authorList>
            <person name="Zhang J."/>
            <person name="Kudrna D."/>
            <person name="Lee S."/>
            <person name="Talag J."/>
            <person name="Welchert J."/>
            <person name="Wing R.A."/>
        </authorList>
    </citation>
    <scope>NUCLEOTIDE SEQUENCE [LARGE SCALE GENOMIC DNA]</scope>
</reference>
<dbReference type="Proteomes" id="UP000026962">
    <property type="component" value="Chromosome 6"/>
</dbReference>
<dbReference type="AlphaFoldDB" id="A0A0E0LCX6"/>
<reference evidence="2" key="1">
    <citation type="submission" date="2015-04" db="UniProtKB">
        <authorList>
            <consortium name="EnsemblPlants"/>
        </authorList>
    </citation>
    <scope>IDENTIFICATION</scope>
</reference>
<evidence type="ECO:0000313" key="2">
    <source>
        <dbReference type="EnsemblPlants" id="OPUNC06G17490.1"/>
    </source>
</evidence>
<name>A0A0E0LCX6_ORYPU</name>
<evidence type="ECO:0000256" key="1">
    <source>
        <dbReference type="SAM" id="MobiDB-lite"/>
    </source>
</evidence>